<feature type="region of interest" description="Disordered" evidence="1">
    <location>
        <begin position="130"/>
        <end position="198"/>
    </location>
</feature>
<name>A0A8H4ZBF5_9HYPO</name>
<evidence type="ECO:0000313" key="3">
    <source>
        <dbReference type="Proteomes" id="UP000573603"/>
    </source>
</evidence>
<keyword evidence="3" id="KW-1185">Reference proteome</keyword>
<feature type="region of interest" description="Disordered" evidence="1">
    <location>
        <begin position="715"/>
        <end position="760"/>
    </location>
</feature>
<feature type="compositionally biased region" description="Acidic residues" evidence="1">
    <location>
        <begin position="616"/>
        <end position="626"/>
    </location>
</feature>
<feature type="compositionally biased region" description="Acidic residues" evidence="1">
    <location>
        <begin position="554"/>
        <end position="564"/>
    </location>
</feature>
<feature type="compositionally biased region" description="Basic and acidic residues" evidence="1">
    <location>
        <begin position="175"/>
        <end position="187"/>
    </location>
</feature>
<accession>A0A8H4ZBF5</accession>
<feature type="compositionally biased region" description="Basic and acidic residues" evidence="1">
    <location>
        <begin position="638"/>
        <end position="655"/>
    </location>
</feature>
<organism evidence="2 3">
    <name type="scientific">Fusarium anthophilum</name>
    <dbReference type="NCBI Taxonomy" id="48485"/>
    <lineage>
        <taxon>Eukaryota</taxon>
        <taxon>Fungi</taxon>
        <taxon>Dikarya</taxon>
        <taxon>Ascomycota</taxon>
        <taxon>Pezizomycotina</taxon>
        <taxon>Sordariomycetes</taxon>
        <taxon>Hypocreomycetidae</taxon>
        <taxon>Hypocreales</taxon>
        <taxon>Nectriaceae</taxon>
        <taxon>Fusarium</taxon>
        <taxon>Fusarium fujikuroi species complex</taxon>
    </lineage>
</organism>
<feature type="region of interest" description="Disordered" evidence="1">
    <location>
        <begin position="543"/>
        <end position="699"/>
    </location>
</feature>
<proteinExistence type="predicted"/>
<gene>
    <name evidence="2" type="ORF">FANTH_8088</name>
</gene>
<dbReference type="AlphaFoldDB" id="A0A8H4ZBF5"/>
<reference evidence="2 3" key="1">
    <citation type="journal article" date="2020" name="BMC Genomics">
        <title>Correction to: Identification and distribution of gene clusters required for synthesis of sphingolipid metabolism inhibitors in diverse species of the filamentous fungus Fusarium.</title>
        <authorList>
            <person name="Kim H.S."/>
            <person name="Lohmar J.M."/>
            <person name="Busman M."/>
            <person name="Brown D.W."/>
            <person name="Naumann T.A."/>
            <person name="Divon H.H."/>
            <person name="Lysoe E."/>
            <person name="Uhlig S."/>
            <person name="Proctor R.H."/>
        </authorList>
    </citation>
    <scope>NUCLEOTIDE SEQUENCE [LARGE SCALE GENOMIC DNA]</scope>
    <source>
        <strain evidence="2 3">NRRL 25214</strain>
    </source>
</reference>
<feature type="compositionally biased region" description="Polar residues" evidence="1">
    <location>
        <begin position="501"/>
        <end position="515"/>
    </location>
</feature>
<sequence>MDSDNASQTESCFSLLATVKLIAENATKCHAELLQYQVLRLKDGHLDLDNRIRDLAAEMLKLQADNKDITSHANYAKEMGERKKKVVRDISRKARKDPVRLADVEPNINKFMAETGEAMGVMLVYHGEQRAQSTANLPPTPATEAGSGNDNDAPLHQANSSASPPCPAIQSPPTSKRDPLDTEDHPCPKRRAHRPEITTAEIDRFSSQKLTETPSGSGDWYIFKCEEHNLRLDGLARPAQAAARHTTRHGLLPTRASAIEVFGIKIVGCDAAIAKAHNDQVVLQQKRGAGCQVNRGTDDKAYRPQRDQGTGAEMASLLGDISPSYPRHIPVRQAAVTRKRTILTRELDGTEKPAEITAKTIYWIEWPDDGICHPAYVLPWESLPRFRSKYFVLVDRGLLESVDELPACYDKSHGIAGVWAEGYKDGQHKMNKRVYPVIFFTPGKRFPWECETAWAAEEDFRVYAGDKEDPQFKALVDHWRARVNRQTPDDELIRMKLMSPPSYQGSSTNLSSVRESSLEMPPENGNIDGELRNSFAELTECLASDPGSRRAESPDSDDDRDDIGDVLVRGAMESESRHTSAYLSRHMPPRKDTETRRRHSVSMSLGDGTPAGRIDPDEDEDSDIYCDDNVGPFPSRSPSEEFHTPSSRHDLEEPPSRSPELSSPINERRTIPPSDDEESLGESVSQYQMDYDSLEGPSLQRVEAIECEEDIIQFDEASTSRSVGSSEQRLRQAMASAARETNAAWRNTFREHSEEVDGLL</sequence>
<comment type="caution">
    <text evidence="2">The sequence shown here is derived from an EMBL/GenBank/DDBJ whole genome shotgun (WGS) entry which is preliminary data.</text>
</comment>
<feature type="compositionally biased region" description="Polar residues" evidence="1">
    <location>
        <begin position="716"/>
        <end position="727"/>
    </location>
</feature>
<evidence type="ECO:0000256" key="1">
    <source>
        <dbReference type="SAM" id="MobiDB-lite"/>
    </source>
</evidence>
<feature type="compositionally biased region" description="Basic and acidic residues" evidence="1">
    <location>
        <begin position="748"/>
        <end position="760"/>
    </location>
</feature>
<dbReference type="EMBL" id="JABEVY010000190">
    <property type="protein sequence ID" value="KAF5243509.1"/>
    <property type="molecule type" value="Genomic_DNA"/>
</dbReference>
<evidence type="ECO:0000313" key="2">
    <source>
        <dbReference type="EMBL" id="KAF5243509.1"/>
    </source>
</evidence>
<protein>
    <submittedName>
        <fullName evidence="2">Uncharacterized protein</fullName>
    </submittedName>
</protein>
<dbReference type="Proteomes" id="UP000573603">
    <property type="component" value="Unassembled WGS sequence"/>
</dbReference>
<feature type="region of interest" description="Disordered" evidence="1">
    <location>
        <begin position="498"/>
        <end position="530"/>
    </location>
</feature>